<dbReference type="SMART" id="SM00421">
    <property type="entry name" value="HTH_LUXR"/>
    <property type="match status" value="1"/>
</dbReference>
<dbReference type="GO" id="GO:0006355">
    <property type="term" value="P:regulation of DNA-templated transcription"/>
    <property type="evidence" value="ECO:0007669"/>
    <property type="project" value="InterPro"/>
</dbReference>
<reference evidence="2 3" key="1">
    <citation type="submission" date="2018-10" db="EMBL/GenBank/DDBJ databases">
        <title>Sequencing the genomes of 1000 actinobacteria strains.</title>
        <authorList>
            <person name="Klenk H.-P."/>
        </authorList>
    </citation>
    <scope>NUCLEOTIDE SEQUENCE [LARGE SCALE GENOMIC DNA]</scope>
    <source>
        <strain evidence="2 3">DSM 43911</strain>
    </source>
</reference>
<evidence type="ECO:0000313" key="2">
    <source>
        <dbReference type="EMBL" id="RKT74673.1"/>
    </source>
</evidence>
<evidence type="ECO:0000259" key="1">
    <source>
        <dbReference type="SMART" id="SM00421"/>
    </source>
</evidence>
<protein>
    <recommendedName>
        <fullName evidence="1">HTH luxR-type domain-containing protein</fullName>
    </recommendedName>
</protein>
<dbReference type="Gene3D" id="1.10.10.10">
    <property type="entry name" value="Winged helix-like DNA-binding domain superfamily/Winged helix DNA-binding domain"/>
    <property type="match status" value="1"/>
</dbReference>
<keyword evidence="3" id="KW-1185">Reference proteome</keyword>
<dbReference type="OrthoDB" id="4307453at2"/>
<feature type="domain" description="HTH luxR-type" evidence="1">
    <location>
        <begin position="281"/>
        <end position="330"/>
    </location>
</feature>
<dbReference type="PANTHER" id="PTHR34293:SF1">
    <property type="entry name" value="HTH-TYPE TRANSCRIPTIONAL REGULATOR TRMBL2"/>
    <property type="match status" value="1"/>
</dbReference>
<name>A0A495XQE9_9PSEU</name>
<dbReference type="Proteomes" id="UP000272729">
    <property type="component" value="Unassembled WGS sequence"/>
</dbReference>
<gene>
    <name evidence="2" type="ORF">DFJ66_8040</name>
</gene>
<sequence>MIDDQADQGSSAGANSDRLENRLYDYAIRQGAIRSLEVAAAELGVPISEIYVAVARLVELHLLRTDPTTRDHLLPSVPQLAATALVSPIERAIYQWQELADRFRERIAGIAGSARRDAEHIGVVDGVSGVAEIRGMLGSAGRDCRRELVVLRPGRHDEELVDELLETCYDALDRGVSIRLICPHQSRARFASRAKVSQLLDAGAQIRTRSHLPRAAVVFDESLAVLLDLPATPGGQPTARRVRDRGVVRFVVDMVNQHWEDATPYSAAAHGYAEAADDLHRSIARLMARGLTDDGVARHLGMSVRTCRRHIATLLHNLNSVSRFQAGVRAAALLDQPARPQPG</sequence>
<dbReference type="InterPro" id="IPR051797">
    <property type="entry name" value="TrmB-like"/>
</dbReference>
<comment type="caution">
    <text evidence="2">The sequence shown here is derived from an EMBL/GenBank/DDBJ whole genome shotgun (WGS) entry which is preliminary data.</text>
</comment>
<dbReference type="EMBL" id="RBXR01000001">
    <property type="protein sequence ID" value="RKT74673.1"/>
    <property type="molecule type" value="Genomic_DNA"/>
</dbReference>
<proteinExistence type="predicted"/>
<dbReference type="InterPro" id="IPR016032">
    <property type="entry name" value="Sig_transdc_resp-reg_C-effctor"/>
</dbReference>
<dbReference type="InterPro" id="IPR000792">
    <property type="entry name" value="Tscrpt_reg_LuxR_C"/>
</dbReference>
<organism evidence="2 3">
    <name type="scientific">Saccharothrix variisporea</name>
    <dbReference type="NCBI Taxonomy" id="543527"/>
    <lineage>
        <taxon>Bacteria</taxon>
        <taxon>Bacillati</taxon>
        <taxon>Actinomycetota</taxon>
        <taxon>Actinomycetes</taxon>
        <taxon>Pseudonocardiales</taxon>
        <taxon>Pseudonocardiaceae</taxon>
        <taxon>Saccharothrix</taxon>
    </lineage>
</organism>
<dbReference type="PANTHER" id="PTHR34293">
    <property type="entry name" value="HTH-TYPE TRANSCRIPTIONAL REGULATOR TRMBL2"/>
    <property type="match status" value="1"/>
</dbReference>
<dbReference type="InterPro" id="IPR036388">
    <property type="entry name" value="WH-like_DNA-bd_sf"/>
</dbReference>
<accession>A0A495XQE9</accession>
<evidence type="ECO:0000313" key="3">
    <source>
        <dbReference type="Proteomes" id="UP000272729"/>
    </source>
</evidence>
<dbReference type="GO" id="GO:0003677">
    <property type="term" value="F:DNA binding"/>
    <property type="evidence" value="ECO:0007669"/>
    <property type="project" value="InterPro"/>
</dbReference>
<dbReference type="RefSeq" id="WP_121229632.1">
    <property type="nucleotide sequence ID" value="NZ_JBIUBA010000006.1"/>
</dbReference>
<dbReference type="AlphaFoldDB" id="A0A495XQE9"/>
<dbReference type="SUPFAM" id="SSF46894">
    <property type="entry name" value="C-terminal effector domain of the bipartite response regulators"/>
    <property type="match status" value="1"/>
</dbReference>